<reference evidence="3" key="1">
    <citation type="submission" date="2017-09" db="EMBL/GenBank/DDBJ databases">
        <title>Depth-based differentiation of microbial function through sediment-hosted aquifers and enrichment of novel symbionts in the deep terrestrial subsurface.</title>
        <authorList>
            <person name="Probst A.J."/>
            <person name="Ladd B."/>
            <person name="Jarett J.K."/>
            <person name="Geller-Mcgrath D.E."/>
            <person name="Sieber C.M.K."/>
            <person name="Emerson J.B."/>
            <person name="Anantharaman K."/>
            <person name="Thomas B.C."/>
            <person name="Malmstrom R."/>
            <person name="Stieglmeier M."/>
            <person name="Klingl A."/>
            <person name="Woyke T."/>
            <person name="Ryan C.M."/>
            <person name="Banfield J.F."/>
        </authorList>
    </citation>
    <scope>NUCLEOTIDE SEQUENCE [LARGE SCALE GENOMIC DNA]</scope>
</reference>
<protein>
    <submittedName>
        <fullName evidence="2">Uncharacterized protein</fullName>
    </submittedName>
</protein>
<keyword evidence="1" id="KW-0812">Transmembrane</keyword>
<dbReference type="AlphaFoldDB" id="A0A2M7CPZ0"/>
<feature type="transmembrane region" description="Helical" evidence="1">
    <location>
        <begin position="15"/>
        <end position="35"/>
    </location>
</feature>
<evidence type="ECO:0000313" key="2">
    <source>
        <dbReference type="EMBL" id="PIV31732.1"/>
    </source>
</evidence>
<comment type="caution">
    <text evidence="2">The sequence shown here is derived from an EMBL/GenBank/DDBJ whole genome shotgun (WGS) entry which is preliminary data.</text>
</comment>
<organism evidence="2 3">
    <name type="scientific">Candidatus Wolfebacteria bacterium CG02_land_8_20_14_3_00_37_12</name>
    <dbReference type="NCBI Taxonomy" id="1975066"/>
    <lineage>
        <taxon>Bacteria</taxon>
        <taxon>Candidatus Wolfeibacteriota</taxon>
    </lineage>
</organism>
<sequence>MTYIQPYQNNNKINFLISILMLSSVGIAVFGVFLYNQMIDLRYEVSARKKNIKQSEVDNAELKNNFYQSVNSKNLESLTEGRPLVLEKKPEYVKLNSNQFLTANY</sequence>
<gene>
    <name evidence="2" type="ORF">COS33_01665</name>
</gene>
<keyword evidence="1" id="KW-0472">Membrane</keyword>
<dbReference type="EMBL" id="PEUH01000037">
    <property type="protein sequence ID" value="PIV31732.1"/>
    <property type="molecule type" value="Genomic_DNA"/>
</dbReference>
<accession>A0A2M7CPZ0</accession>
<evidence type="ECO:0000313" key="3">
    <source>
        <dbReference type="Proteomes" id="UP000230595"/>
    </source>
</evidence>
<keyword evidence="1" id="KW-1133">Transmembrane helix</keyword>
<dbReference type="Proteomes" id="UP000230595">
    <property type="component" value="Unassembled WGS sequence"/>
</dbReference>
<name>A0A2M7CPZ0_9BACT</name>
<evidence type="ECO:0000256" key="1">
    <source>
        <dbReference type="SAM" id="Phobius"/>
    </source>
</evidence>
<proteinExistence type="predicted"/>